<feature type="transmembrane region" description="Helical" evidence="7">
    <location>
        <begin position="9"/>
        <end position="30"/>
    </location>
</feature>
<evidence type="ECO:0000256" key="2">
    <source>
        <dbReference type="ARBA" id="ARBA00022448"/>
    </source>
</evidence>
<keyword evidence="10" id="KW-1185">Reference proteome</keyword>
<evidence type="ECO:0000256" key="5">
    <source>
        <dbReference type="ARBA" id="ARBA00022989"/>
    </source>
</evidence>
<dbReference type="Gene3D" id="1.10.3720.10">
    <property type="entry name" value="MetI-like"/>
    <property type="match status" value="1"/>
</dbReference>
<dbReference type="EMBL" id="JAUSWN010000047">
    <property type="protein sequence ID" value="MDQ0481037.1"/>
    <property type="molecule type" value="Genomic_DNA"/>
</dbReference>
<dbReference type="PROSITE" id="PS50928">
    <property type="entry name" value="ABC_TM1"/>
    <property type="match status" value="1"/>
</dbReference>
<dbReference type="Proteomes" id="UP001224418">
    <property type="component" value="Unassembled WGS sequence"/>
</dbReference>
<dbReference type="InterPro" id="IPR000515">
    <property type="entry name" value="MetI-like"/>
</dbReference>
<dbReference type="SUPFAM" id="SSF161098">
    <property type="entry name" value="MetI-like"/>
    <property type="match status" value="1"/>
</dbReference>
<comment type="caution">
    <text evidence="9">The sequence shown here is derived from an EMBL/GenBank/DDBJ whole genome shotgun (WGS) entry which is preliminary data.</text>
</comment>
<sequence>MLRYVLKRFGYMLLTLFIASTITFFLIHSIPGDPLADLAKKLPPQVKANFYAKYGLDKPVVTQYGRFMKNLVLHADLGESLTYPGRSVGDTIKEYAPISARIGLQALVLGVSLGIFLGIVAAFNRNKGIDYFVMFIAILGISIPSFVLAALLQYFLTVKFELLPTTGWGEFKHTILPTIAMSFGSIATYARYMRANCLDVLGQDYIVTAEAKGVSKPALVFKHVLRNAILPVITILGPQIAMIFVGSFVIESIFGIPGLGQYFVASVQNRDFTMVMGQTIFIASLYIVSLFVVDILYGLVDPRIKLSSSK</sequence>
<evidence type="ECO:0000256" key="7">
    <source>
        <dbReference type="RuleBase" id="RU363032"/>
    </source>
</evidence>
<keyword evidence="5 7" id="KW-1133">Transmembrane helix</keyword>
<comment type="similarity">
    <text evidence="7">Belongs to the binding-protein-dependent transport system permease family.</text>
</comment>
<dbReference type="CDD" id="cd06261">
    <property type="entry name" value="TM_PBP2"/>
    <property type="match status" value="1"/>
</dbReference>
<evidence type="ECO:0000256" key="4">
    <source>
        <dbReference type="ARBA" id="ARBA00022692"/>
    </source>
</evidence>
<reference evidence="9 10" key="1">
    <citation type="submission" date="2023-07" db="EMBL/GenBank/DDBJ databases">
        <title>Genomic Encyclopedia of Type Strains, Phase IV (KMG-IV): sequencing the most valuable type-strain genomes for metagenomic binning, comparative biology and taxonomic classification.</title>
        <authorList>
            <person name="Goeker M."/>
        </authorList>
    </citation>
    <scope>NUCLEOTIDE SEQUENCE [LARGE SCALE GENOMIC DNA]</scope>
    <source>
        <strain evidence="9 10">DSM 1400</strain>
    </source>
</reference>
<keyword evidence="3" id="KW-1003">Cell membrane</keyword>
<evidence type="ECO:0000313" key="10">
    <source>
        <dbReference type="Proteomes" id="UP001224418"/>
    </source>
</evidence>
<feature type="transmembrane region" description="Helical" evidence="7">
    <location>
        <begin position="131"/>
        <end position="155"/>
    </location>
</feature>
<dbReference type="PANTHER" id="PTHR30465:SF74">
    <property type="entry name" value="OLIGOPEPTIDE TRANSPORT SYSTEM PERMEASE PROTEIN OPPB"/>
    <property type="match status" value="1"/>
</dbReference>
<evidence type="ECO:0000256" key="6">
    <source>
        <dbReference type="ARBA" id="ARBA00023136"/>
    </source>
</evidence>
<evidence type="ECO:0000313" key="9">
    <source>
        <dbReference type="EMBL" id="MDQ0481037.1"/>
    </source>
</evidence>
<protein>
    <submittedName>
        <fullName evidence="9">Oligopeptide transport system permease protein</fullName>
    </submittedName>
</protein>
<evidence type="ECO:0000256" key="1">
    <source>
        <dbReference type="ARBA" id="ARBA00004651"/>
    </source>
</evidence>
<keyword evidence="6 7" id="KW-0472">Membrane</keyword>
<organism evidence="9 10">
    <name type="scientific">Hathewaya limosa</name>
    <name type="common">Clostridium limosum</name>
    <dbReference type="NCBI Taxonomy" id="1536"/>
    <lineage>
        <taxon>Bacteria</taxon>
        <taxon>Bacillati</taxon>
        <taxon>Bacillota</taxon>
        <taxon>Clostridia</taxon>
        <taxon>Eubacteriales</taxon>
        <taxon>Clostridiaceae</taxon>
        <taxon>Hathewaya</taxon>
    </lineage>
</organism>
<keyword evidence="4 7" id="KW-0812">Transmembrane</keyword>
<keyword evidence="2 7" id="KW-0813">Transport</keyword>
<feature type="domain" description="ABC transmembrane type-1" evidence="8">
    <location>
        <begin position="96"/>
        <end position="297"/>
    </location>
</feature>
<feature type="transmembrane region" description="Helical" evidence="7">
    <location>
        <begin position="102"/>
        <end position="124"/>
    </location>
</feature>
<evidence type="ECO:0000256" key="3">
    <source>
        <dbReference type="ARBA" id="ARBA00022475"/>
    </source>
</evidence>
<evidence type="ECO:0000259" key="8">
    <source>
        <dbReference type="PROSITE" id="PS50928"/>
    </source>
</evidence>
<dbReference type="InterPro" id="IPR035906">
    <property type="entry name" value="MetI-like_sf"/>
</dbReference>
<accession>A0ABU0JVA4</accession>
<feature type="transmembrane region" description="Helical" evidence="7">
    <location>
        <begin position="280"/>
        <end position="300"/>
    </location>
</feature>
<feature type="transmembrane region" description="Helical" evidence="7">
    <location>
        <begin position="175"/>
        <end position="192"/>
    </location>
</feature>
<feature type="transmembrane region" description="Helical" evidence="7">
    <location>
        <begin position="228"/>
        <end position="250"/>
    </location>
</feature>
<gene>
    <name evidence="9" type="ORF">QOZ93_002804</name>
</gene>
<comment type="subcellular location">
    <subcellularLocation>
        <location evidence="1 7">Cell membrane</location>
        <topology evidence="1 7">Multi-pass membrane protein</topology>
    </subcellularLocation>
</comment>
<dbReference type="Pfam" id="PF00528">
    <property type="entry name" value="BPD_transp_1"/>
    <property type="match status" value="1"/>
</dbReference>
<name>A0ABU0JVA4_HATLI</name>
<proteinExistence type="inferred from homology"/>
<dbReference type="Pfam" id="PF19300">
    <property type="entry name" value="BPD_transp_1_N"/>
    <property type="match status" value="1"/>
</dbReference>
<dbReference type="PANTHER" id="PTHR30465">
    <property type="entry name" value="INNER MEMBRANE ABC TRANSPORTER"/>
    <property type="match status" value="1"/>
</dbReference>
<dbReference type="InterPro" id="IPR045621">
    <property type="entry name" value="BPD_transp_1_N"/>
</dbReference>
<dbReference type="RefSeq" id="WP_111943634.1">
    <property type="nucleotide sequence ID" value="NZ_BAAACJ010000006.1"/>
</dbReference>